<organism evidence="2">
    <name type="scientific">uncultured Rubrobacteraceae bacterium</name>
    <dbReference type="NCBI Taxonomy" id="349277"/>
    <lineage>
        <taxon>Bacteria</taxon>
        <taxon>Bacillati</taxon>
        <taxon>Actinomycetota</taxon>
        <taxon>Rubrobacteria</taxon>
        <taxon>Rubrobacterales</taxon>
        <taxon>Rubrobacteraceae</taxon>
        <taxon>environmental samples</taxon>
    </lineage>
</organism>
<protein>
    <submittedName>
        <fullName evidence="2">Uncharacterized protein</fullName>
    </submittedName>
</protein>
<sequence>GYSSLDFGGPRRRGAGQDRHAGAGSRRHNPDYCNRHRGSRYWWLRRQQPSGRAERLRFQSDVHSGGDFGVYHPPGLVPPGHTPDGV</sequence>
<name>A0A6J4Q0K5_9ACTN</name>
<evidence type="ECO:0000313" key="2">
    <source>
        <dbReference type="EMBL" id="CAA9424619.1"/>
    </source>
</evidence>
<gene>
    <name evidence="2" type="ORF">AVDCRST_MAG78-1269</name>
</gene>
<feature type="non-terminal residue" evidence="2">
    <location>
        <position position="1"/>
    </location>
</feature>
<feature type="region of interest" description="Disordered" evidence="1">
    <location>
        <begin position="67"/>
        <end position="86"/>
    </location>
</feature>
<accession>A0A6J4Q0K5</accession>
<feature type="region of interest" description="Disordered" evidence="1">
    <location>
        <begin position="1"/>
        <end position="32"/>
    </location>
</feature>
<reference evidence="2" key="1">
    <citation type="submission" date="2020-02" db="EMBL/GenBank/DDBJ databases">
        <authorList>
            <person name="Meier V. D."/>
        </authorList>
    </citation>
    <scope>NUCLEOTIDE SEQUENCE</scope>
    <source>
        <strain evidence="2">AVDCRST_MAG78</strain>
    </source>
</reference>
<feature type="non-terminal residue" evidence="2">
    <location>
        <position position="86"/>
    </location>
</feature>
<dbReference type="EMBL" id="CADCVB010000090">
    <property type="protein sequence ID" value="CAA9424619.1"/>
    <property type="molecule type" value="Genomic_DNA"/>
</dbReference>
<feature type="compositionally biased region" description="Pro residues" evidence="1">
    <location>
        <begin position="75"/>
        <end position="86"/>
    </location>
</feature>
<dbReference type="AlphaFoldDB" id="A0A6J4Q0K5"/>
<proteinExistence type="predicted"/>
<evidence type="ECO:0000256" key="1">
    <source>
        <dbReference type="SAM" id="MobiDB-lite"/>
    </source>
</evidence>